<reference evidence="1 2" key="1">
    <citation type="submission" date="2021-03" db="EMBL/GenBank/DDBJ databases">
        <title>Antimicrobial resistance genes in bacteria isolated from Japanese honey, and their potential for conferring macrolide and lincosamide resistance in the American foulbrood pathogen Paenibacillus larvae.</title>
        <authorList>
            <person name="Okamoto M."/>
            <person name="Kumagai M."/>
            <person name="Kanamori H."/>
            <person name="Takamatsu D."/>
        </authorList>
    </citation>
    <scope>NUCLEOTIDE SEQUENCE [LARGE SCALE GENOMIC DNA]</scope>
    <source>
        <strain evidence="1 2">J1TS3</strain>
    </source>
</reference>
<evidence type="ECO:0000313" key="1">
    <source>
        <dbReference type="EMBL" id="GIN21377.1"/>
    </source>
</evidence>
<name>A0ABQ4K833_9BACI</name>
<organism evidence="1 2">
    <name type="scientific">Siminovitchia fordii</name>
    <dbReference type="NCBI Taxonomy" id="254759"/>
    <lineage>
        <taxon>Bacteria</taxon>
        <taxon>Bacillati</taxon>
        <taxon>Bacillota</taxon>
        <taxon>Bacilli</taxon>
        <taxon>Bacillales</taxon>
        <taxon>Bacillaceae</taxon>
        <taxon>Siminovitchia</taxon>
    </lineage>
</organism>
<dbReference type="Proteomes" id="UP000680279">
    <property type="component" value="Unassembled WGS sequence"/>
</dbReference>
<gene>
    <name evidence="1" type="ORF">J1TS3_25110</name>
</gene>
<sequence>MYQSKVVKPIPVGERVKMLRKWDVTVNDVDFEDERDAVDIVLKWRKICKRGTLLT</sequence>
<keyword evidence="2" id="KW-1185">Reference proteome</keyword>
<evidence type="ECO:0000313" key="2">
    <source>
        <dbReference type="Proteomes" id="UP000680279"/>
    </source>
</evidence>
<comment type="caution">
    <text evidence="1">The sequence shown here is derived from an EMBL/GenBank/DDBJ whole genome shotgun (WGS) entry which is preliminary data.</text>
</comment>
<protein>
    <submittedName>
        <fullName evidence="1">Uncharacterized protein</fullName>
    </submittedName>
</protein>
<proteinExistence type="predicted"/>
<dbReference type="EMBL" id="BOQT01000008">
    <property type="protein sequence ID" value="GIN21377.1"/>
    <property type="molecule type" value="Genomic_DNA"/>
</dbReference>
<accession>A0ABQ4K833</accession>